<reference evidence="4 5" key="1">
    <citation type="journal article" date="2011" name="J. Gen. Appl. Microbiol.">
        <title>Draft genome sequencing of the enigmatic basidiomycete Mixia osmundae.</title>
        <authorList>
            <person name="Nishida H."/>
            <person name="Nagatsuka Y."/>
            <person name="Sugiyama J."/>
        </authorList>
    </citation>
    <scope>NUCLEOTIDE SEQUENCE [LARGE SCALE GENOMIC DNA]</scope>
    <source>
        <strain evidence="5">CBS 9802 / IAM 14324 / JCM 22182 / KY 12970</strain>
    </source>
</reference>
<comment type="caution">
    <text evidence="4">The sequence shown here is derived from an EMBL/GenBank/DDBJ whole genome shotgun (WGS) entry which is preliminary data.</text>
</comment>
<dbReference type="FunFam" id="3.10.440.10:FF:000001">
    <property type="entry name" value="60S ribosomal protein L31"/>
    <property type="match status" value="1"/>
</dbReference>
<sequence>MLTLLSGSDRSIEMARTKGEKKQRSALSDVVTREYTIHLHKRVHSVQFKKRAPKAVKEVVKFAQSTMGTKLVQIDPTLNAAIWQKGVKDVPRRIRVRLSRKRNDDEDAKEKLLTVVSHVSGVTDFKGLQTQLGRRGRCMSCCNLLYSFLHVLSACMLYSCHGVRFERCRKACRGLQS</sequence>
<dbReference type="PANTHER" id="PTHR10956">
    <property type="entry name" value="60S RIBOSOMAL PROTEIN L31"/>
    <property type="match status" value="1"/>
</dbReference>
<dbReference type="AlphaFoldDB" id="G7EB05"/>
<evidence type="ECO:0000313" key="4">
    <source>
        <dbReference type="EMBL" id="GAB00016.1"/>
    </source>
</evidence>
<comment type="similarity">
    <text evidence="1">Belongs to the eukaryotic ribosomal protein eL31 family.</text>
</comment>
<dbReference type="HOGENOM" id="CLU_1518246_0_0_1"/>
<dbReference type="GO" id="GO:0022625">
    <property type="term" value="C:cytosolic large ribosomal subunit"/>
    <property type="evidence" value="ECO:0007669"/>
    <property type="project" value="TreeGrafter"/>
</dbReference>
<dbReference type="STRING" id="764103.G7EB05"/>
<dbReference type="SMART" id="SM01380">
    <property type="entry name" value="Ribosomal_L31e"/>
    <property type="match status" value="1"/>
</dbReference>
<dbReference type="RefSeq" id="XP_014565627.1">
    <property type="nucleotide sequence ID" value="XM_014710141.1"/>
</dbReference>
<dbReference type="InterPro" id="IPR023621">
    <property type="entry name" value="Ribosomal_eL31_dom_sf"/>
</dbReference>
<dbReference type="InParanoid" id="G7EB05"/>
<reference evidence="4 5" key="2">
    <citation type="journal article" date="2012" name="Open Biol.">
        <title>Characteristics of nucleosomes and linker DNA regions on the genome of the basidiomycete Mixia osmundae revealed by mono- and dinucleosome mapping.</title>
        <authorList>
            <person name="Nishida H."/>
            <person name="Kondo S."/>
            <person name="Matsumoto T."/>
            <person name="Suzuki Y."/>
            <person name="Yoshikawa H."/>
            <person name="Taylor T.D."/>
            <person name="Sugiyama J."/>
        </authorList>
    </citation>
    <scope>NUCLEOTIDE SEQUENCE [LARGE SCALE GENOMIC DNA]</scope>
    <source>
        <strain evidence="5">CBS 9802 / IAM 14324 / JCM 22182 / KY 12970</strain>
    </source>
</reference>
<evidence type="ECO:0000313" key="5">
    <source>
        <dbReference type="Proteomes" id="UP000009131"/>
    </source>
</evidence>
<name>G7EB05_MIXOS</name>
<dbReference type="SUPFAM" id="SSF54575">
    <property type="entry name" value="Ribosomal protein L31e"/>
    <property type="match status" value="1"/>
</dbReference>
<dbReference type="GO" id="GO:0003735">
    <property type="term" value="F:structural constituent of ribosome"/>
    <property type="evidence" value="ECO:0007669"/>
    <property type="project" value="InterPro"/>
</dbReference>
<protein>
    <recommendedName>
        <fullName evidence="6">60S ribosomal protein L31</fullName>
    </recommendedName>
</protein>
<dbReference type="Pfam" id="PF01198">
    <property type="entry name" value="Ribosomal_L31e"/>
    <property type="match status" value="1"/>
</dbReference>
<evidence type="ECO:0008006" key="6">
    <source>
        <dbReference type="Google" id="ProtNLM"/>
    </source>
</evidence>
<dbReference type="OrthoDB" id="9739313at2759"/>
<dbReference type="eggNOG" id="KOG0893">
    <property type="taxonomic scope" value="Eukaryota"/>
</dbReference>
<dbReference type="EMBL" id="BABT02000252">
    <property type="protein sequence ID" value="GAB00016.1"/>
    <property type="molecule type" value="Genomic_DNA"/>
</dbReference>
<dbReference type="FunCoup" id="G7EB05">
    <property type="interactions" value="320"/>
</dbReference>
<dbReference type="Proteomes" id="UP000009131">
    <property type="component" value="Unassembled WGS sequence"/>
</dbReference>
<evidence type="ECO:0000256" key="2">
    <source>
        <dbReference type="ARBA" id="ARBA00022980"/>
    </source>
</evidence>
<gene>
    <name evidence="4" type="primary">Mo06718</name>
    <name evidence="4" type="ORF">E5Q_06718</name>
</gene>
<organism evidence="4 5">
    <name type="scientific">Mixia osmundae (strain CBS 9802 / IAM 14324 / JCM 22182 / KY 12970)</name>
    <dbReference type="NCBI Taxonomy" id="764103"/>
    <lineage>
        <taxon>Eukaryota</taxon>
        <taxon>Fungi</taxon>
        <taxon>Dikarya</taxon>
        <taxon>Basidiomycota</taxon>
        <taxon>Pucciniomycotina</taxon>
        <taxon>Mixiomycetes</taxon>
        <taxon>Mixiales</taxon>
        <taxon>Mixiaceae</taxon>
        <taxon>Mixia</taxon>
    </lineage>
</organism>
<dbReference type="CDD" id="cd00463">
    <property type="entry name" value="Ribosomal_L31e"/>
    <property type="match status" value="1"/>
</dbReference>
<evidence type="ECO:0000256" key="1">
    <source>
        <dbReference type="ARBA" id="ARBA00010808"/>
    </source>
</evidence>
<proteinExistence type="inferred from homology"/>
<keyword evidence="3" id="KW-0687">Ribonucleoprotein</keyword>
<dbReference type="GO" id="GO:0002181">
    <property type="term" value="P:cytoplasmic translation"/>
    <property type="evidence" value="ECO:0007669"/>
    <property type="project" value="TreeGrafter"/>
</dbReference>
<keyword evidence="2" id="KW-0689">Ribosomal protein</keyword>
<dbReference type="PANTHER" id="PTHR10956:SF0">
    <property type="entry name" value="60S RIBOSOMAL PROTEIN L31"/>
    <property type="match status" value="1"/>
</dbReference>
<accession>G7EB05</accession>
<dbReference type="InterPro" id="IPR000054">
    <property type="entry name" value="Ribosomal_eL31"/>
</dbReference>
<evidence type="ECO:0000256" key="3">
    <source>
        <dbReference type="ARBA" id="ARBA00023274"/>
    </source>
</evidence>
<keyword evidence="5" id="KW-1185">Reference proteome</keyword>
<dbReference type="Gene3D" id="3.10.440.10">
    <property type="match status" value="1"/>
</dbReference>